<dbReference type="AlphaFoldDB" id="A0A3M0GBG3"/>
<evidence type="ECO:0000313" key="3">
    <source>
        <dbReference type="Proteomes" id="UP000275256"/>
    </source>
</evidence>
<comment type="caution">
    <text evidence="2">The sequence shown here is derived from an EMBL/GenBank/DDBJ whole genome shotgun (WGS) entry which is preliminary data.</text>
</comment>
<gene>
    <name evidence="2" type="ORF">EAX62_09205</name>
</gene>
<organism evidence="2 3">
    <name type="scientific">Tessaracoccus antarcticus</name>
    <dbReference type="NCBI Taxonomy" id="2479848"/>
    <lineage>
        <taxon>Bacteria</taxon>
        <taxon>Bacillati</taxon>
        <taxon>Actinomycetota</taxon>
        <taxon>Actinomycetes</taxon>
        <taxon>Propionibacteriales</taxon>
        <taxon>Propionibacteriaceae</taxon>
        <taxon>Tessaracoccus</taxon>
    </lineage>
</organism>
<protein>
    <submittedName>
        <fullName evidence="2">Uncharacterized protein</fullName>
    </submittedName>
</protein>
<dbReference type="Proteomes" id="UP000275256">
    <property type="component" value="Unassembled WGS sequence"/>
</dbReference>
<feature type="transmembrane region" description="Helical" evidence="1">
    <location>
        <begin position="6"/>
        <end position="23"/>
    </location>
</feature>
<evidence type="ECO:0000256" key="1">
    <source>
        <dbReference type="SAM" id="Phobius"/>
    </source>
</evidence>
<name>A0A3M0GBG3_9ACTN</name>
<proteinExistence type="predicted"/>
<dbReference type="RefSeq" id="WP_121901382.1">
    <property type="nucleotide sequence ID" value="NZ_REFW01000002.1"/>
</dbReference>
<sequence length="91" mass="9662">MTGVLVAVLWIAGGAGTVALFAAPPPKASLVIRLAMTIPYAAYLWGGAPMQELQWYWVLLFSAIIGDAILHHRRRATHRGAAPAAAGDRAQ</sequence>
<evidence type="ECO:0000313" key="2">
    <source>
        <dbReference type="EMBL" id="RMB59902.1"/>
    </source>
</evidence>
<feature type="transmembrane region" description="Helical" evidence="1">
    <location>
        <begin position="54"/>
        <end position="70"/>
    </location>
</feature>
<keyword evidence="1" id="KW-0472">Membrane</keyword>
<keyword evidence="3" id="KW-1185">Reference proteome</keyword>
<dbReference type="EMBL" id="REFW01000002">
    <property type="protein sequence ID" value="RMB59902.1"/>
    <property type="molecule type" value="Genomic_DNA"/>
</dbReference>
<keyword evidence="1" id="KW-1133">Transmembrane helix</keyword>
<feature type="transmembrane region" description="Helical" evidence="1">
    <location>
        <begin position="30"/>
        <end position="48"/>
    </location>
</feature>
<accession>A0A3M0GBG3</accession>
<reference evidence="2 3" key="1">
    <citation type="submission" date="2018-10" db="EMBL/GenBank/DDBJ databases">
        <title>Tessaracoccus antarcticuss sp. nov., isolated from sediment.</title>
        <authorList>
            <person name="Zhou L.Y."/>
            <person name="Du Z.J."/>
        </authorList>
    </citation>
    <scope>NUCLEOTIDE SEQUENCE [LARGE SCALE GENOMIC DNA]</scope>
    <source>
        <strain evidence="2 3">JDX10</strain>
    </source>
</reference>
<keyword evidence="1" id="KW-0812">Transmembrane</keyword>